<dbReference type="InterPro" id="IPR026046">
    <property type="entry name" value="UBIAD1"/>
</dbReference>
<accession>A0ABR5K181</accession>
<comment type="function">
    <text evidence="8">Conversion of 1,4-dihydroxy-2-naphthoate (DHNA) to demethylmenaquinone (DMK).</text>
</comment>
<comment type="caution">
    <text evidence="10">The sequence shown here is derived from an EMBL/GenBank/DDBJ whole genome shotgun (WGS) entry which is preliminary data.</text>
</comment>
<comment type="similarity">
    <text evidence="8">Belongs to the MenA family. Type 1 subfamily.</text>
</comment>
<feature type="transmembrane region" description="Helical" evidence="8">
    <location>
        <begin position="45"/>
        <end position="65"/>
    </location>
</feature>
<dbReference type="RefSeq" id="WP_053583518.1">
    <property type="nucleotide sequence ID" value="NZ_LGRV01000003.1"/>
</dbReference>
<protein>
    <recommendedName>
        <fullName evidence="8 9">1,4-dihydroxy-2-naphthoate octaprenyltransferase</fullName>
        <shortName evidence="8">DHNA-octaprenyltransferase</shortName>
        <ecNumber evidence="8 9">2.5.1.74</ecNumber>
    </recommendedName>
</protein>
<gene>
    <name evidence="8" type="primary">menA</name>
    <name evidence="10" type="ORF">AEA09_09040</name>
</gene>
<keyword evidence="3 8" id="KW-1003">Cell membrane</keyword>
<dbReference type="EC" id="2.5.1.74" evidence="8 9"/>
<keyword evidence="7 8" id="KW-0472">Membrane</keyword>
<dbReference type="NCBIfam" id="NF004749">
    <property type="entry name" value="PRK06080.1-1"/>
    <property type="match status" value="1"/>
</dbReference>
<evidence type="ECO:0000313" key="11">
    <source>
        <dbReference type="Proteomes" id="UP000050668"/>
    </source>
</evidence>
<feature type="transmembrane region" description="Helical" evidence="8">
    <location>
        <begin position="97"/>
        <end position="115"/>
    </location>
</feature>
<evidence type="ECO:0000256" key="4">
    <source>
        <dbReference type="ARBA" id="ARBA00022679"/>
    </source>
</evidence>
<evidence type="ECO:0000256" key="5">
    <source>
        <dbReference type="ARBA" id="ARBA00022692"/>
    </source>
</evidence>
<dbReference type="NCBIfam" id="NF009926">
    <property type="entry name" value="PRK13387.1"/>
    <property type="match status" value="1"/>
</dbReference>
<evidence type="ECO:0000256" key="6">
    <source>
        <dbReference type="ARBA" id="ARBA00022989"/>
    </source>
</evidence>
<dbReference type="NCBIfam" id="TIGR00751">
    <property type="entry name" value="menA"/>
    <property type="match status" value="1"/>
</dbReference>
<evidence type="ECO:0000256" key="9">
    <source>
        <dbReference type="NCBIfam" id="TIGR00751"/>
    </source>
</evidence>
<reference evidence="11" key="1">
    <citation type="submission" date="2015-07" db="EMBL/GenBank/DDBJ databases">
        <title>Fjat-14205 dsm 2895.</title>
        <authorList>
            <person name="Liu B."/>
            <person name="Wang J."/>
            <person name="Zhu Y."/>
            <person name="Liu G."/>
            <person name="Chen Q."/>
            <person name="Chen Z."/>
            <person name="Lan J."/>
            <person name="Che J."/>
            <person name="Ge C."/>
            <person name="Shi H."/>
            <person name="Pan Z."/>
            <person name="Liu X."/>
        </authorList>
    </citation>
    <scope>NUCLEOTIDE SEQUENCE [LARGE SCALE GENOMIC DNA]</scope>
    <source>
        <strain evidence="11">DSM 25560</strain>
    </source>
</reference>
<evidence type="ECO:0000256" key="8">
    <source>
        <dbReference type="HAMAP-Rule" id="MF_01937"/>
    </source>
</evidence>
<dbReference type="PIRSF" id="PIRSF005355">
    <property type="entry name" value="UBIAD1"/>
    <property type="match status" value="1"/>
</dbReference>
<feature type="transmembrane region" description="Helical" evidence="8">
    <location>
        <begin position="21"/>
        <end position="39"/>
    </location>
</feature>
<keyword evidence="2 8" id="KW-0474">Menaquinone biosynthesis</keyword>
<comment type="subcellular location">
    <subcellularLocation>
        <location evidence="8">Cell membrane</location>
        <topology evidence="8">Multi-pass membrane protein</topology>
    </subcellularLocation>
    <subcellularLocation>
        <location evidence="1">Membrane</location>
        <topology evidence="1">Multi-pass membrane protein</topology>
    </subcellularLocation>
</comment>
<evidence type="ECO:0000256" key="7">
    <source>
        <dbReference type="ARBA" id="ARBA00023136"/>
    </source>
</evidence>
<dbReference type="PANTHER" id="PTHR13929:SF0">
    <property type="entry name" value="UBIA PRENYLTRANSFERASE DOMAIN-CONTAINING PROTEIN 1"/>
    <property type="match status" value="1"/>
</dbReference>
<feature type="transmembrane region" description="Helical" evidence="8">
    <location>
        <begin position="149"/>
        <end position="168"/>
    </location>
</feature>
<comment type="pathway">
    <text evidence="8">Quinol/quinone metabolism; menaquinone biosynthesis; menaquinol from 1,4-dihydroxy-2-naphthoate: step 1/2.</text>
</comment>
<dbReference type="InterPro" id="IPR044878">
    <property type="entry name" value="UbiA_sf"/>
</dbReference>
<comment type="catalytic activity">
    <reaction evidence="8">
        <text>an all-trans-polyprenyl diphosphate + 1,4-dihydroxy-2-naphthoate + H(+) = a 2-demethylmenaquinol + CO2 + diphosphate</text>
        <dbReference type="Rhea" id="RHEA:26478"/>
        <dbReference type="Rhea" id="RHEA-COMP:9563"/>
        <dbReference type="Rhea" id="RHEA-COMP:9564"/>
        <dbReference type="ChEBI" id="CHEBI:11173"/>
        <dbReference type="ChEBI" id="CHEBI:15378"/>
        <dbReference type="ChEBI" id="CHEBI:16526"/>
        <dbReference type="ChEBI" id="CHEBI:33019"/>
        <dbReference type="ChEBI" id="CHEBI:55437"/>
        <dbReference type="ChEBI" id="CHEBI:58914"/>
        <dbReference type="EC" id="2.5.1.74"/>
    </reaction>
</comment>
<feature type="transmembrane region" description="Helical" evidence="8">
    <location>
        <begin position="174"/>
        <end position="192"/>
    </location>
</feature>
<dbReference type="CDD" id="cd13962">
    <property type="entry name" value="PT_UbiA_UBIAD1"/>
    <property type="match status" value="1"/>
</dbReference>
<dbReference type="PANTHER" id="PTHR13929">
    <property type="entry name" value="1,4-DIHYDROXY-2-NAPHTHOATE OCTAPRENYLTRANSFERASE"/>
    <property type="match status" value="1"/>
</dbReference>
<sequence length="304" mass="33232">MELGNESMSPMKLMWKMTRPHTLTATFVPVILGTVMAMYEHDINWLLFIGMMLACLCLQIATNLFNEYYDFKRGLDTADSVGIGGGIVRHGLKPKNVLTVAVILYVLAAIIGVYICMNSSWWLVAIGLFGMAVGYLYTGGPLPIAYTPFGELFSGVLMGAGFVLIAYFIQTNEITMTSVLISTPIAILVGAINMSNNIRDIEEDTIGGRKTLVILLGKVKAIQALAVAFAVSYVWILVLILTGLISPWAILILLSVKKPIEAIRSFKRGEESPKFLGTAMKSTALTNTLFGMWLAVGLFINYVI</sequence>
<feature type="transmembrane region" description="Helical" evidence="8">
    <location>
        <begin position="236"/>
        <end position="256"/>
    </location>
</feature>
<keyword evidence="4 8" id="KW-0808">Transferase</keyword>
<keyword evidence="6 8" id="KW-1133">Transmembrane helix</keyword>
<proteinExistence type="inferred from homology"/>
<feature type="transmembrane region" description="Helical" evidence="8">
    <location>
        <begin position="284"/>
        <end position="303"/>
    </location>
</feature>
<dbReference type="Proteomes" id="UP000050668">
    <property type="component" value="Unassembled WGS sequence"/>
</dbReference>
<dbReference type="InterPro" id="IPR000537">
    <property type="entry name" value="UbiA_prenyltransferase"/>
</dbReference>
<keyword evidence="11" id="KW-1185">Reference proteome</keyword>
<name>A0ABR5K181_9BACI</name>
<dbReference type="InterPro" id="IPR004657">
    <property type="entry name" value="MenA"/>
</dbReference>
<evidence type="ECO:0000256" key="1">
    <source>
        <dbReference type="ARBA" id="ARBA00004141"/>
    </source>
</evidence>
<evidence type="ECO:0000256" key="2">
    <source>
        <dbReference type="ARBA" id="ARBA00022428"/>
    </source>
</evidence>
<dbReference type="Gene3D" id="1.10.357.140">
    <property type="entry name" value="UbiA prenyltransferase"/>
    <property type="match status" value="1"/>
</dbReference>
<dbReference type="EMBL" id="LGRV01000003">
    <property type="protein sequence ID" value="KOS68673.1"/>
    <property type="molecule type" value="Genomic_DNA"/>
</dbReference>
<evidence type="ECO:0000313" key="10">
    <source>
        <dbReference type="EMBL" id="KOS68673.1"/>
    </source>
</evidence>
<keyword evidence="5 8" id="KW-0812">Transmembrane</keyword>
<feature type="transmembrane region" description="Helical" evidence="8">
    <location>
        <begin position="121"/>
        <end position="137"/>
    </location>
</feature>
<evidence type="ECO:0000256" key="3">
    <source>
        <dbReference type="ARBA" id="ARBA00022475"/>
    </source>
</evidence>
<dbReference type="HAMAP" id="MF_01937">
    <property type="entry name" value="MenA_1"/>
    <property type="match status" value="1"/>
</dbReference>
<organism evidence="10 11">
    <name type="scientific">Lysinibacillus contaminans</name>
    <dbReference type="NCBI Taxonomy" id="1293441"/>
    <lineage>
        <taxon>Bacteria</taxon>
        <taxon>Bacillati</taxon>
        <taxon>Bacillota</taxon>
        <taxon>Bacilli</taxon>
        <taxon>Bacillales</taxon>
        <taxon>Bacillaceae</taxon>
        <taxon>Lysinibacillus</taxon>
    </lineage>
</organism>
<dbReference type="Pfam" id="PF01040">
    <property type="entry name" value="UbiA"/>
    <property type="match status" value="1"/>
</dbReference>